<dbReference type="Proteomes" id="UP001596161">
    <property type="component" value="Unassembled WGS sequence"/>
</dbReference>
<dbReference type="InterPro" id="IPR029044">
    <property type="entry name" value="Nucleotide-diphossugar_trans"/>
</dbReference>
<proteinExistence type="predicted"/>
<keyword evidence="3" id="KW-1185">Reference proteome</keyword>
<dbReference type="SUPFAM" id="SSF53448">
    <property type="entry name" value="Nucleotide-diphospho-sugar transferases"/>
    <property type="match status" value="1"/>
</dbReference>
<dbReference type="EMBL" id="JBHSKT010000001">
    <property type="protein sequence ID" value="MFC5269347.1"/>
    <property type="molecule type" value="Genomic_DNA"/>
</dbReference>
<comment type="caution">
    <text evidence="2">The sequence shown here is derived from an EMBL/GenBank/DDBJ whole genome shotgun (WGS) entry which is preliminary data.</text>
</comment>
<feature type="domain" description="Glycosyltransferase 2-like" evidence="1">
    <location>
        <begin position="4"/>
        <end position="112"/>
    </location>
</feature>
<protein>
    <submittedName>
        <fullName evidence="2">Glycosyltransferase family 2 protein</fullName>
    </submittedName>
</protein>
<dbReference type="InterPro" id="IPR001173">
    <property type="entry name" value="Glyco_trans_2-like"/>
</dbReference>
<accession>A0ABW0E637</accession>
<dbReference type="Pfam" id="PF00535">
    <property type="entry name" value="Glycos_transf_2"/>
    <property type="match status" value="1"/>
</dbReference>
<dbReference type="Gene3D" id="3.90.550.10">
    <property type="entry name" value="Spore Coat Polysaccharide Biosynthesis Protein SpsA, Chain A"/>
    <property type="match status" value="1"/>
</dbReference>
<dbReference type="PANTHER" id="PTHR22916:SF3">
    <property type="entry name" value="UDP-GLCNAC:BETAGAL BETA-1,3-N-ACETYLGLUCOSAMINYLTRANSFERASE-LIKE PROTEIN 1"/>
    <property type="match status" value="1"/>
</dbReference>
<reference evidence="3" key="1">
    <citation type="journal article" date="2019" name="Int. J. Syst. Evol. Microbiol.">
        <title>The Global Catalogue of Microorganisms (GCM) 10K type strain sequencing project: providing services to taxonomists for standard genome sequencing and annotation.</title>
        <authorList>
            <consortium name="The Broad Institute Genomics Platform"/>
            <consortium name="The Broad Institute Genome Sequencing Center for Infectious Disease"/>
            <person name="Wu L."/>
            <person name="Ma J."/>
        </authorList>
    </citation>
    <scope>NUCLEOTIDE SEQUENCE [LARGE SCALE GENOMIC DNA]</scope>
    <source>
        <strain evidence="3">KACC 12602</strain>
    </source>
</reference>
<gene>
    <name evidence="2" type="ORF">ACFPIB_01915</name>
</gene>
<sequence length="294" mass="33718">MFFSVVIPTYNRSAFIKETVESVLNQTYTQFEILIVDDGSTDNTGEIIKSVNDTRLNYFFISNGERGRARNFGFNQAKGDYVIFFDSDDIMLPNHLEVLNAKIKQAKYPNFIAAKFNLNRNGQIYDSDLVNIKEGFYSIELFLKGNLLACNFGVKKANSALKLFEENRAFAVLEDWMFLLQNLENDQIFIVDQITITMSDHDQRSMRADNHKLILKLQSMMDWLKLNTTLSADQLNLIAGQILYLSAIHAYMDNDRSSVIKFLIKSSKAGHLSFKYFLLLIKALIGINIINKLK</sequence>
<dbReference type="PANTHER" id="PTHR22916">
    <property type="entry name" value="GLYCOSYLTRANSFERASE"/>
    <property type="match status" value="1"/>
</dbReference>
<dbReference type="CDD" id="cd00761">
    <property type="entry name" value="Glyco_tranf_GTA_type"/>
    <property type="match status" value="1"/>
</dbReference>
<evidence type="ECO:0000313" key="2">
    <source>
        <dbReference type="EMBL" id="MFC5269347.1"/>
    </source>
</evidence>
<organism evidence="2 3">
    <name type="scientific">Adhaeribacter terreus</name>
    <dbReference type="NCBI Taxonomy" id="529703"/>
    <lineage>
        <taxon>Bacteria</taxon>
        <taxon>Pseudomonadati</taxon>
        <taxon>Bacteroidota</taxon>
        <taxon>Cytophagia</taxon>
        <taxon>Cytophagales</taxon>
        <taxon>Hymenobacteraceae</taxon>
        <taxon>Adhaeribacter</taxon>
    </lineage>
</organism>
<name>A0ABW0E637_9BACT</name>
<evidence type="ECO:0000313" key="3">
    <source>
        <dbReference type="Proteomes" id="UP001596161"/>
    </source>
</evidence>
<dbReference type="RefSeq" id="WP_378015725.1">
    <property type="nucleotide sequence ID" value="NZ_JBHSKT010000001.1"/>
</dbReference>
<evidence type="ECO:0000259" key="1">
    <source>
        <dbReference type="Pfam" id="PF00535"/>
    </source>
</evidence>